<dbReference type="AlphaFoldDB" id="A0A0W0WNF2"/>
<keyword evidence="8" id="KW-0574">Periplasm</keyword>
<dbReference type="EMBL" id="LNYH01000006">
    <property type="protein sequence ID" value="KTD33860.1"/>
    <property type="molecule type" value="Genomic_DNA"/>
</dbReference>
<keyword evidence="8" id="KW-0175">Coiled coil</keyword>
<dbReference type="Pfam" id="PF13174">
    <property type="entry name" value="TPR_6"/>
    <property type="match status" value="1"/>
</dbReference>
<accession>A0A0W0WNF2</accession>
<dbReference type="PATRIC" id="fig|454.4.peg.238"/>
<name>A0A0W0WNF2_9GAMM</name>
<dbReference type="GO" id="GO:0043093">
    <property type="term" value="P:FtsZ-dependent cytokinesis"/>
    <property type="evidence" value="ECO:0007669"/>
    <property type="project" value="UniProtKB-UniRule"/>
</dbReference>
<evidence type="ECO:0000256" key="8">
    <source>
        <dbReference type="HAMAP-Rule" id="MF_02066"/>
    </source>
</evidence>
<dbReference type="HAMAP" id="MF_02066">
    <property type="entry name" value="CpoB"/>
    <property type="match status" value="1"/>
</dbReference>
<dbReference type="InterPro" id="IPR011990">
    <property type="entry name" value="TPR-like_helical_dom_sf"/>
</dbReference>
<dbReference type="InterPro" id="IPR014162">
    <property type="entry name" value="CpoB_C"/>
</dbReference>
<evidence type="ECO:0000256" key="4">
    <source>
        <dbReference type="ARBA" id="ARBA00022803"/>
    </source>
</evidence>
<evidence type="ECO:0000256" key="10">
    <source>
        <dbReference type="SAM" id="MobiDB-lite"/>
    </source>
</evidence>
<reference evidence="12 13" key="1">
    <citation type="submission" date="2015-11" db="EMBL/GenBank/DDBJ databases">
        <title>Genomic analysis of 38 Legionella species identifies large and diverse effector repertoires.</title>
        <authorList>
            <person name="Burstein D."/>
            <person name="Amaro F."/>
            <person name="Zusman T."/>
            <person name="Lifshitz Z."/>
            <person name="Cohen O."/>
            <person name="Gilbert J.A."/>
            <person name="Pupko T."/>
            <person name="Shuman H.A."/>
            <person name="Segal G."/>
        </authorList>
    </citation>
    <scope>NUCLEOTIDE SEQUENCE [LARGE SCALE GENOMIC DNA]</scope>
    <source>
        <strain evidence="12 13">Bercovier 4</strain>
    </source>
</reference>
<comment type="similarity">
    <text evidence="7">Belongs to the Tom70 family.</text>
</comment>
<comment type="caution">
    <text evidence="12">The sequence shown here is derived from an EMBL/GenBank/DDBJ whole genome shotgun (WGS) entry which is preliminary data.</text>
</comment>
<dbReference type="Pfam" id="PF16331">
    <property type="entry name" value="TolA_bind_tri"/>
    <property type="match status" value="1"/>
</dbReference>
<protein>
    <recommendedName>
        <fullName evidence="8">Cell division coordinator CpoB</fullName>
    </recommendedName>
</protein>
<evidence type="ECO:0000256" key="9">
    <source>
        <dbReference type="PROSITE-ProRule" id="PRU00339"/>
    </source>
</evidence>
<comment type="function">
    <text evidence="8">Mediates coordination of peptidoglycan synthesis and outer membrane constriction during cell division.</text>
</comment>
<keyword evidence="3" id="KW-0677">Repeat</keyword>
<sequence precursor="true">MNGGKKIIAVLFFVLLPMSVWAEVPVIDESDNFAVMEEQSDMDAPLAKAQLDEVEDNEENALAMDDALPSTSTLPTASDNAKLLEKIQQLQQEIQELRGQLEVQAHDLKLLQQQQVAFYKDLDARLSVNGHSSVNEKSPSDEMTIESSRKVHETKPELTKKTARPVNHNGSRVNPADEQISYLAAYDLVKQKRFDEAIKAMENFVRQYPQGGYAANAQYWLGELYLVKNDYSQAIAHFDTVINQYPSSSKSAASLLKMGYALAASGKTDEAKQRLHEVVKNYPDTSTARLARSKLEMLDGL</sequence>
<organism evidence="12 13">
    <name type="scientific">Legionella israelensis</name>
    <dbReference type="NCBI Taxonomy" id="454"/>
    <lineage>
        <taxon>Bacteria</taxon>
        <taxon>Pseudomonadati</taxon>
        <taxon>Pseudomonadota</taxon>
        <taxon>Gammaproteobacteria</taxon>
        <taxon>Legionellales</taxon>
        <taxon>Legionellaceae</taxon>
        <taxon>Legionella</taxon>
    </lineage>
</organism>
<feature type="chain" id="PRO_5009985545" description="Cell division coordinator CpoB" evidence="8">
    <location>
        <begin position="23"/>
        <end position="301"/>
    </location>
</feature>
<evidence type="ECO:0000259" key="11">
    <source>
        <dbReference type="Pfam" id="PF16331"/>
    </source>
</evidence>
<evidence type="ECO:0000313" key="13">
    <source>
        <dbReference type="Proteomes" id="UP000054761"/>
    </source>
</evidence>
<comment type="similarity">
    <text evidence="8">Belongs to the CpoB family.</text>
</comment>
<keyword evidence="13" id="KW-1185">Reference proteome</keyword>
<dbReference type="SUPFAM" id="SSF48452">
    <property type="entry name" value="TPR-like"/>
    <property type="match status" value="1"/>
</dbReference>
<evidence type="ECO:0000313" key="12">
    <source>
        <dbReference type="EMBL" id="KTD33860.1"/>
    </source>
</evidence>
<evidence type="ECO:0000256" key="7">
    <source>
        <dbReference type="ARBA" id="ARBA00038030"/>
    </source>
</evidence>
<comment type="subcellular location">
    <subcellularLocation>
        <location evidence="1">Membrane</location>
        <topology evidence="1">Single-pass membrane protein</topology>
    </subcellularLocation>
    <subcellularLocation>
        <location evidence="8">Periplasm</location>
    </subcellularLocation>
</comment>
<keyword evidence="4 9" id="KW-0802">TPR repeat</keyword>
<keyword evidence="6" id="KW-0472">Membrane</keyword>
<dbReference type="Gene3D" id="1.20.5.110">
    <property type="match status" value="1"/>
</dbReference>
<feature type="coiled-coil region" evidence="8">
    <location>
        <begin position="80"/>
        <end position="114"/>
    </location>
</feature>
<dbReference type="NCBIfam" id="TIGR02795">
    <property type="entry name" value="tol_pal_ybgF"/>
    <property type="match status" value="1"/>
</dbReference>
<keyword evidence="8" id="KW-0131">Cell cycle</keyword>
<dbReference type="STRING" id="454.Lisr_0228"/>
<dbReference type="Gene3D" id="1.25.40.10">
    <property type="entry name" value="Tetratricopeptide repeat domain"/>
    <property type="match status" value="1"/>
</dbReference>
<dbReference type="GO" id="GO:0016020">
    <property type="term" value="C:membrane"/>
    <property type="evidence" value="ECO:0007669"/>
    <property type="project" value="UniProtKB-SubCell"/>
</dbReference>
<evidence type="ECO:0000256" key="1">
    <source>
        <dbReference type="ARBA" id="ARBA00004167"/>
    </source>
</evidence>
<proteinExistence type="inferred from homology"/>
<dbReference type="Proteomes" id="UP000054761">
    <property type="component" value="Unassembled WGS sequence"/>
</dbReference>
<dbReference type="OrthoDB" id="9768142at2"/>
<keyword evidence="5" id="KW-1133">Transmembrane helix</keyword>
<feature type="signal peptide" evidence="8">
    <location>
        <begin position="1"/>
        <end position="22"/>
    </location>
</feature>
<gene>
    <name evidence="8" type="primary">cpoB</name>
    <name evidence="12" type="ORF">Lisr_0228</name>
</gene>
<keyword evidence="8" id="KW-0132">Cell division</keyword>
<dbReference type="GO" id="GO:0070206">
    <property type="term" value="P:protein trimerization"/>
    <property type="evidence" value="ECO:0007669"/>
    <property type="project" value="InterPro"/>
</dbReference>
<dbReference type="SMART" id="SM00028">
    <property type="entry name" value="TPR"/>
    <property type="match status" value="2"/>
</dbReference>
<dbReference type="InterPro" id="IPR019734">
    <property type="entry name" value="TPR_rpt"/>
</dbReference>
<evidence type="ECO:0000256" key="5">
    <source>
        <dbReference type="ARBA" id="ARBA00022989"/>
    </source>
</evidence>
<keyword evidence="2" id="KW-0812">Transmembrane</keyword>
<feature type="domain" description="YbgF trimerisation" evidence="11">
    <location>
        <begin position="80"/>
        <end position="127"/>
    </location>
</feature>
<feature type="region of interest" description="Disordered" evidence="10">
    <location>
        <begin position="130"/>
        <end position="174"/>
    </location>
</feature>
<feature type="compositionally biased region" description="Basic and acidic residues" evidence="10">
    <location>
        <begin position="147"/>
        <end position="160"/>
    </location>
</feature>
<dbReference type="InterPro" id="IPR034706">
    <property type="entry name" value="CpoB"/>
</dbReference>
<dbReference type="PROSITE" id="PS50005">
    <property type="entry name" value="TPR"/>
    <property type="match status" value="1"/>
</dbReference>
<dbReference type="RefSeq" id="WP_058500619.1">
    <property type="nucleotide sequence ID" value="NZ_CAAAJA010000004.1"/>
</dbReference>
<keyword evidence="8" id="KW-0732">Signal</keyword>
<dbReference type="InterPro" id="IPR032519">
    <property type="entry name" value="YbgF_tri"/>
</dbReference>
<dbReference type="PANTHER" id="PTHR46208">
    <property type="entry name" value="MITOCHONDRIAL IMPORT RECEPTOR SUBUNIT TOM70"/>
    <property type="match status" value="1"/>
</dbReference>
<evidence type="ECO:0000256" key="3">
    <source>
        <dbReference type="ARBA" id="ARBA00022737"/>
    </source>
</evidence>
<dbReference type="Pfam" id="PF13432">
    <property type="entry name" value="TPR_16"/>
    <property type="match status" value="1"/>
</dbReference>
<evidence type="ECO:0000256" key="6">
    <source>
        <dbReference type="ARBA" id="ARBA00023136"/>
    </source>
</evidence>
<dbReference type="GO" id="GO:0030288">
    <property type="term" value="C:outer membrane-bounded periplasmic space"/>
    <property type="evidence" value="ECO:0007669"/>
    <property type="project" value="UniProtKB-UniRule"/>
</dbReference>
<evidence type="ECO:0000256" key="2">
    <source>
        <dbReference type="ARBA" id="ARBA00022692"/>
    </source>
</evidence>
<dbReference type="PANTHER" id="PTHR46208:SF1">
    <property type="entry name" value="MITOCHONDRIAL IMPORT RECEPTOR SUBUNIT TOM70"/>
    <property type="match status" value="1"/>
</dbReference>
<feature type="repeat" description="TPR" evidence="9">
    <location>
        <begin position="215"/>
        <end position="248"/>
    </location>
</feature>